<reference evidence="2" key="1">
    <citation type="submission" date="2017-05" db="EMBL/GenBank/DDBJ databases">
        <title>Physiological properties and genetic analysis related to exopolysaccharide production of fresh-water unicellular cyanobacterium Aphanothece sacrum, Suizenji Nori, that has been cultured as a food source in Japan.</title>
        <authorList>
            <person name="Kanesaki Y."/>
            <person name="Yoshikawa S."/>
            <person name="Ohki K."/>
        </authorList>
    </citation>
    <scope>NUCLEOTIDE SEQUENCE [LARGE SCALE GENOMIC DNA]</scope>
    <source>
        <strain evidence="2">FPU1</strain>
    </source>
</reference>
<organism evidence="1 2">
    <name type="scientific">Aphanothece sacrum FPU1</name>
    <dbReference type="NCBI Taxonomy" id="1920663"/>
    <lineage>
        <taxon>Bacteria</taxon>
        <taxon>Bacillati</taxon>
        <taxon>Cyanobacteriota</taxon>
        <taxon>Cyanophyceae</taxon>
        <taxon>Oscillatoriophycideae</taxon>
        <taxon>Chroococcales</taxon>
        <taxon>Aphanothecaceae</taxon>
        <taxon>Aphanothece</taxon>
    </lineage>
</organism>
<evidence type="ECO:0000313" key="1">
    <source>
        <dbReference type="EMBL" id="GBF80439.1"/>
    </source>
</evidence>
<dbReference type="Proteomes" id="UP000287247">
    <property type="component" value="Unassembled WGS sequence"/>
</dbReference>
<name>A0A401IGU1_APHSA</name>
<protein>
    <submittedName>
        <fullName evidence="1">Uncharacterized protein</fullName>
    </submittedName>
</protein>
<evidence type="ECO:0000313" key="2">
    <source>
        <dbReference type="Proteomes" id="UP000287247"/>
    </source>
</evidence>
<comment type="caution">
    <text evidence="1">The sequence shown here is derived from an EMBL/GenBank/DDBJ whole genome shotgun (WGS) entry which is preliminary data.</text>
</comment>
<accession>A0A401IGU1</accession>
<dbReference type="RefSeq" id="WP_124975379.1">
    <property type="nucleotide sequence ID" value="NZ_BDQK01000008.1"/>
</dbReference>
<dbReference type="OrthoDB" id="427568at2"/>
<sequence length="64" mass="6945">MLSSTNSTTIIRNYLILATTVMVISSGLVDTFNNPTRAGQQDRLDNYGRYVSAGLVAHAQTLGR</sequence>
<gene>
    <name evidence="1" type="ORF">AsFPU1_1840</name>
</gene>
<keyword evidence="2" id="KW-1185">Reference proteome</keyword>
<dbReference type="EMBL" id="BDQK01000008">
    <property type="protein sequence ID" value="GBF80439.1"/>
    <property type="molecule type" value="Genomic_DNA"/>
</dbReference>
<dbReference type="AlphaFoldDB" id="A0A401IGU1"/>
<proteinExistence type="predicted"/>